<dbReference type="RefSeq" id="WP_249333775.1">
    <property type="nucleotide sequence ID" value="NZ_JACRSY010000036.1"/>
</dbReference>
<gene>
    <name evidence="1" type="ORF">H8718_16190</name>
</gene>
<name>A0A926EMZ5_9FIRM</name>
<comment type="caution">
    <text evidence="1">The sequence shown here is derived from an EMBL/GenBank/DDBJ whole genome shotgun (WGS) entry which is preliminary data.</text>
</comment>
<dbReference type="Proteomes" id="UP000655830">
    <property type="component" value="Unassembled WGS sequence"/>
</dbReference>
<protein>
    <submittedName>
        <fullName evidence="1">Uncharacterized protein</fullName>
    </submittedName>
</protein>
<evidence type="ECO:0000313" key="1">
    <source>
        <dbReference type="EMBL" id="MBC8581057.1"/>
    </source>
</evidence>
<organism evidence="1 2">
    <name type="scientific">Zhenhengia yiwuensis</name>
    <dbReference type="NCBI Taxonomy" id="2763666"/>
    <lineage>
        <taxon>Bacteria</taxon>
        <taxon>Bacillati</taxon>
        <taxon>Bacillota</taxon>
        <taxon>Clostridia</taxon>
        <taxon>Lachnospirales</taxon>
        <taxon>Lachnospiraceae</taxon>
        <taxon>Zhenhengia</taxon>
    </lineage>
</organism>
<proteinExistence type="predicted"/>
<sequence>MATLNTHWRGFWNYNNGAYSLSAVDSTSLDFGISYGYVNSMTTNDIYITFRDNASVESFLMSLPRPSIPYMIMWLYIANSYIDVNAMTPNHLPTRGRRLFELKNQNPFEFHITSELVEEVKEKGVILTGEHNGSNSSYKMLFNPTYTVLSEYPPATLSNLLQQGNYWEKAITVSWLSTNQGKYEAELWQNNNKVGSTLTGTTSKSLVIPANTFSSKENALVKVRVANPQGAWTNWSTLNLSLRDIQATISDLNINAENIDYDIPITWTSENQSKWKIEVIQAGVVKNTFSGDSQKAYTIPAKSIAFYGSAVFKLSVAYTGYGNVDRWVTKEVTKTLTRITATSSNLIVAGEFWEREISLSWQSTNQHKYEVTILKGNTLVKTYTGTTATSLKIPASTLSAGEHTFRVRTAYTGSAGDAWSAYTTKNITLKDVVATISNLLVSGDLWEAPINLSWQSTDQQQFKIEVLKENVVVRTYTGTTAKHYTIPAGHLSKGEHVFRVWVGYANRFVNNQTRSLTLKDIEATISNLLVEGDYWENPIKVSWQSSNQQQFKVEVLKSNQVVKTYTGTTATSYTIPAEQLTEGQQVIKVTVAYSNRYVNSASKTVTLKNIVATLDNINLSGSNIDLALSLSWSSSNQQKYEVEIYKGDAKVKNYSGTTAVSVSIPNNSLTTGLHRFRVRVAFKDRWTNWEEITSTLTETLPSIGVLEPDGVITERDNPTRVWWTSQNQSKWKLVIDESTTYTGTTEKEKILIAGALQTGKHSMVLTVTYRTSAGVEKHVTKKAEWIVQGRPPTPTITSSSTFTTSRPTITWDTQDQQSYILELLKGSEIIHSTDWNNGLYVSHKINDYLANGSYTVRVKVMNQYSLESEWGTKQITINATENTVIKLSSISVQNTVELRWDNPNNKFTKFYIIRNNEVIAKTTNTYYTDYTPHKDCIYVIRGINASDVYKDSNRSYEYVEINRSVLATVDKLDDQLNCAFFTSSDRFNANLGLECTLIEVSGRPYPIAVFGEHQSKNISLNLLQCDSLDKLIEMFHRREVFCYRDHSEKVFFVIPSLPYNRNSILSDHEGTISATVVDYKECVDYE</sequence>
<dbReference type="AlphaFoldDB" id="A0A926EMZ5"/>
<accession>A0A926EMZ5</accession>
<evidence type="ECO:0000313" key="2">
    <source>
        <dbReference type="Proteomes" id="UP000655830"/>
    </source>
</evidence>
<dbReference type="EMBL" id="JACRSY010000036">
    <property type="protein sequence ID" value="MBC8581057.1"/>
    <property type="molecule type" value="Genomic_DNA"/>
</dbReference>
<keyword evidence="2" id="KW-1185">Reference proteome</keyword>
<reference evidence="1" key="1">
    <citation type="submission" date="2020-08" db="EMBL/GenBank/DDBJ databases">
        <title>Genome public.</title>
        <authorList>
            <person name="Liu C."/>
            <person name="Sun Q."/>
        </authorList>
    </citation>
    <scope>NUCLEOTIDE SEQUENCE</scope>
    <source>
        <strain evidence="1">NSJ-12</strain>
    </source>
</reference>